<dbReference type="SUPFAM" id="SSF53822">
    <property type="entry name" value="Periplasmic binding protein-like I"/>
    <property type="match status" value="1"/>
</dbReference>
<keyword evidence="1" id="KW-0732">Signal</keyword>
<evidence type="ECO:0000313" key="3">
    <source>
        <dbReference type="EMBL" id="CAB4621707.1"/>
    </source>
</evidence>
<dbReference type="InterPro" id="IPR006311">
    <property type="entry name" value="TAT_signal"/>
</dbReference>
<evidence type="ECO:0000313" key="4">
    <source>
        <dbReference type="EMBL" id="CAB4906718.1"/>
    </source>
</evidence>
<dbReference type="EMBL" id="CAEZVB010000034">
    <property type="protein sequence ID" value="CAB4621707.1"/>
    <property type="molecule type" value="Genomic_DNA"/>
</dbReference>
<feature type="domain" description="Leucine-binding protein" evidence="2">
    <location>
        <begin position="55"/>
        <end position="400"/>
    </location>
</feature>
<name>A0A6J7GJD9_9ZZZZ</name>
<dbReference type="InterPro" id="IPR028082">
    <property type="entry name" value="Peripla_BP_I"/>
</dbReference>
<dbReference type="InterPro" id="IPR028081">
    <property type="entry name" value="Leu-bd"/>
</dbReference>
<proteinExistence type="predicted"/>
<evidence type="ECO:0000256" key="1">
    <source>
        <dbReference type="ARBA" id="ARBA00022729"/>
    </source>
</evidence>
<sequence>MSASSQKNRRGLSLIAGGAAAFVALSGLAAVNASAAPAITDKTKCAPADGVDANTIKLGMISSFTGPNAPGFAGSWEATQLRVAQENAKGGILGRKIVLSKYDDNSNGATQITAVNQAIERDHVLGLVNIVNAETMFPILDKVSLPTIGLSLPSTGMYRNAFGAAGTSAPAYSTTSGNLRLKQAGATKVATVAFPVPAALAVAKGFQAVNPLVGLQSGVAINDAPFGAYDATSTALKLKADGSDGVYLVLQVDGGMSVMSALRQQGVNMKAPYLAGLSDPVAIAATKGALDGAIGATYGTVPPGVPGRPGYRTYERGMLAAGFNPYGPNPPSAYAATDTLIKGIKLAGVCPTRTAIVNQLRNQGNITGGGLLPAPISYKPGLTPNGDPAQCTWFISVQNGKMVPDKAPLCGEYVEVATGKIVKSPAKK</sequence>
<reference evidence="4" key="1">
    <citation type="submission" date="2020-05" db="EMBL/GenBank/DDBJ databases">
        <authorList>
            <person name="Chiriac C."/>
            <person name="Salcher M."/>
            <person name="Ghai R."/>
            <person name="Kavagutti S V."/>
        </authorList>
    </citation>
    <scope>NUCLEOTIDE SEQUENCE</scope>
</reference>
<dbReference type="Pfam" id="PF13458">
    <property type="entry name" value="Peripla_BP_6"/>
    <property type="match status" value="1"/>
</dbReference>
<evidence type="ECO:0000259" key="2">
    <source>
        <dbReference type="Pfam" id="PF13458"/>
    </source>
</evidence>
<dbReference type="Gene3D" id="3.40.50.2300">
    <property type="match status" value="2"/>
</dbReference>
<gene>
    <name evidence="3" type="ORF">UFOPK1908_00842</name>
    <name evidence="4" type="ORF">UFOPK3576_00812</name>
</gene>
<dbReference type="PANTHER" id="PTHR47235:SF1">
    <property type="entry name" value="BLR6548 PROTEIN"/>
    <property type="match status" value="1"/>
</dbReference>
<dbReference type="PANTHER" id="PTHR47235">
    <property type="entry name" value="BLR6548 PROTEIN"/>
    <property type="match status" value="1"/>
</dbReference>
<dbReference type="EMBL" id="CAFBMO010000027">
    <property type="protein sequence ID" value="CAB4906718.1"/>
    <property type="molecule type" value="Genomic_DNA"/>
</dbReference>
<protein>
    <submittedName>
        <fullName evidence="4">Unannotated protein</fullName>
    </submittedName>
</protein>
<dbReference type="PROSITE" id="PS51318">
    <property type="entry name" value="TAT"/>
    <property type="match status" value="1"/>
</dbReference>
<dbReference type="AlphaFoldDB" id="A0A6J7GJD9"/>
<organism evidence="4">
    <name type="scientific">freshwater metagenome</name>
    <dbReference type="NCBI Taxonomy" id="449393"/>
    <lineage>
        <taxon>unclassified sequences</taxon>
        <taxon>metagenomes</taxon>
        <taxon>ecological metagenomes</taxon>
    </lineage>
</organism>
<accession>A0A6J7GJD9</accession>